<name>A0AA35W9G1_GEOBA</name>
<accession>A0AA35W9G1</accession>
<organism evidence="2 3">
    <name type="scientific">Geodia barretti</name>
    <name type="common">Barrett's horny sponge</name>
    <dbReference type="NCBI Taxonomy" id="519541"/>
    <lineage>
        <taxon>Eukaryota</taxon>
        <taxon>Metazoa</taxon>
        <taxon>Porifera</taxon>
        <taxon>Demospongiae</taxon>
        <taxon>Heteroscleromorpha</taxon>
        <taxon>Tetractinellida</taxon>
        <taxon>Astrophorina</taxon>
        <taxon>Geodiidae</taxon>
        <taxon>Geodia</taxon>
    </lineage>
</organism>
<proteinExistence type="predicted"/>
<dbReference type="AlphaFoldDB" id="A0AA35W9G1"/>
<protein>
    <submittedName>
        <fullName evidence="2">Progesterone-induced-blocking factor 1</fullName>
    </submittedName>
</protein>
<keyword evidence="1" id="KW-0175">Coiled coil</keyword>
<comment type="caution">
    <text evidence="2">The sequence shown here is derived from an EMBL/GenBank/DDBJ whole genome shotgun (WGS) entry which is preliminary data.</text>
</comment>
<sequence>MASTEEDTTANFTTLSTTFETSSSKLDITREELEKRQLLHRIELLKLELSQRTLLIDTLRKEQSSQVEELREQLANVLHQRKMLHLKLKSSAHFHEQEVVHLKQMVRDLEERREE</sequence>
<reference evidence="2" key="1">
    <citation type="submission" date="2023-03" db="EMBL/GenBank/DDBJ databases">
        <authorList>
            <person name="Steffen K."/>
            <person name="Cardenas P."/>
        </authorList>
    </citation>
    <scope>NUCLEOTIDE SEQUENCE</scope>
</reference>
<dbReference type="EMBL" id="CASHTH010000914">
    <property type="protein sequence ID" value="CAI8008981.1"/>
    <property type="molecule type" value="Genomic_DNA"/>
</dbReference>
<feature type="non-terminal residue" evidence="2">
    <location>
        <position position="1"/>
    </location>
</feature>
<dbReference type="GO" id="GO:0005815">
    <property type="term" value="C:microtubule organizing center"/>
    <property type="evidence" value="ECO:0007669"/>
    <property type="project" value="TreeGrafter"/>
</dbReference>
<dbReference type="GO" id="GO:0060271">
    <property type="term" value="P:cilium assembly"/>
    <property type="evidence" value="ECO:0007669"/>
    <property type="project" value="TreeGrafter"/>
</dbReference>
<evidence type="ECO:0000313" key="2">
    <source>
        <dbReference type="EMBL" id="CAI8008981.1"/>
    </source>
</evidence>
<dbReference type="PANTHER" id="PTHR18950">
    <property type="entry name" value="PROGESTERONE-INDUCED BLOCKING FACTOR 1"/>
    <property type="match status" value="1"/>
</dbReference>
<dbReference type="Proteomes" id="UP001174909">
    <property type="component" value="Unassembled WGS sequence"/>
</dbReference>
<feature type="coiled-coil region" evidence="1">
    <location>
        <begin position="28"/>
        <end position="112"/>
    </location>
</feature>
<evidence type="ECO:0000313" key="3">
    <source>
        <dbReference type="Proteomes" id="UP001174909"/>
    </source>
</evidence>
<dbReference type="PANTHER" id="PTHR18950:SF0">
    <property type="entry name" value="PROGESTERONE IMMUNOMODULATORY BINDING FACTOR 1"/>
    <property type="match status" value="1"/>
</dbReference>
<evidence type="ECO:0000256" key="1">
    <source>
        <dbReference type="SAM" id="Coils"/>
    </source>
</evidence>
<dbReference type="InterPro" id="IPR026205">
    <property type="entry name" value="PIBF1"/>
</dbReference>
<gene>
    <name evidence="2" type="ORF">GBAR_LOCUS6088</name>
</gene>
<keyword evidence="3" id="KW-1185">Reference proteome</keyword>